<dbReference type="SUPFAM" id="SSF109998">
    <property type="entry name" value="Triger factor/SurA peptide-binding domain-like"/>
    <property type="match status" value="1"/>
</dbReference>
<keyword evidence="4 12" id="KW-0812">Transmembrane</keyword>
<dbReference type="InterPro" id="IPR046357">
    <property type="entry name" value="PPIase_dom_sf"/>
</dbReference>
<dbReference type="OrthoDB" id="9812372at2"/>
<keyword evidence="11 14" id="KW-0413">Isomerase</keyword>
<dbReference type="InterPro" id="IPR000297">
    <property type="entry name" value="PPIase_PpiC"/>
</dbReference>
<dbReference type="GO" id="GO:0005886">
    <property type="term" value="C:plasma membrane"/>
    <property type="evidence" value="ECO:0007669"/>
    <property type="project" value="UniProtKB-SubCell"/>
</dbReference>
<dbReference type="Gene3D" id="3.10.50.40">
    <property type="match status" value="1"/>
</dbReference>
<accession>A0A1A7R5Q3</accession>
<evidence type="ECO:0000256" key="3">
    <source>
        <dbReference type="ARBA" id="ARBA00022519"/>
    </source>
</evidence>
<comment type="subcellular location">
    <subcellularLocation>
        <location evidence="1">Cell inner membrane</location>
        <topology evidence="1">Single-pass type II membrane protein</topology>
        <orientation evidence="1">Periplasmic side</orientation>
    </subcellularLocation>
</comment>
<dbReference type="RefSeq" id="WP_066430811.1">
    <property type="nucleotide sequence ID" value="NZ_LZRN01000004.1"/>
</dbReference>
<evidence type="ECO:0000259" key="13">
    <source>
        <dbReference type="PROSITE" id="PS50198"/>
    </source>
</evidence>
<dbReference type="GO" id="GO:0003755">
    <property type="term" value="F:peptidyl-prolyl cis-trans isomerase activity"/>
    <property type="evidence" value="ECO:0007669"/>
    <property type="project" value="UniProtKB-KW"/>
</dbReference>
<organism evidence="14 15">
    <name type="scientific">Gelidibacter algens</name>
    <dbReference type="NCBI Taxonomy" id="49280"/>
    <lineage>
        <taxon>Bacteria</taxon>
        <taxon>Pseudomonadati</taxon>
        <taxon>Bacteroidota</taxon>
        <taxon>Flavobacteriia</taxon>
        <taxon>Flavobacteriales</taxon>
        <taxon>Flavobacteriaceae</taxon>
        <taxon>Gelidibacter</taxon>
    </lineage>
</organism>
<dbReference type="EMBL" id="QLLQ01000008">
    <property type="protein sequence ID" value="RAJ22716.1"/>
    <property type="molecule type" value="Genomic_DNA"/>
</dbReference>
<dbReference type="PROSITE" id="PS50198">
    <property type="entry name" value="PPIC_PPIASE_2"/>
    <property type="match status" value="1"/>
</dbReference>
<dbReference type="Proteomes" id="UP000248987">
    <property type="component" value="Unassembled WGS sequence"/>
</dbReference>
<keyword evidence="11" id="KW-0697">Rotamase</keyword>
<evidence type="ECO:0000256" key="10">
    <source>
        <dbReference type="ARBA" id="ARBA00042775"/>
    </source>
</evidence>
<keyword evidence="3" id="KW-0997">Cell inner membrane</keyword>
<dbReference type="SUPFAM" id="SSF54534">
    <property type="entry name" value="FKBP-like"/>
    <property type="match status" value="1"/>
</dbReference>
<evidence type="ECO:0000256" key="2">
    <source>
        <dbReference type="ARBA" id="ARBA00022475"/>
    </source>
</evidence>
<keyword evidence="2" id="KW-1003">Cell membrane</keyword>
<keyword evidence="7" id="KW-0143">Chaperone</keyword>
<evidence type="ECO:0000256" key="9">
    <source>
        <dbReference type="ARBA" id="ARBA00040743"/>
    </source>
</evidence>
<reference evidence="14 15" key="1">
    <citation type="submission" date="2018-06" db="EMBL/GenBank/DDBJ databases">
        <title>Genomic Encyclopedia of Archaeal and Bacterial Type Strains, Phase II (KMG-II): from individual species to whole genera.</title>
        <authorList>
            <person name="Goeker M."/>
        </authorList>
    </citation>
    <scope>NUCLEOTIDE SEQUENCE [LARGE SCALE GENOMIC DNA]</scope>
    <source>
        <strain evidence="14 15">DSM 12408</strain>
    </source>
</reference>
<dbReference type="AlphaFoldDB" id="A0A1A7R5Q3"/>
<evidence type="ECO:0000256" key="1">
    <source>
        <dbReference type="ARBA" id="ARBA00004382"/>
    </source>
</evidence>
<dbReference type="PANTHER" id="PTHR47529:SF1">
    <property type="entry name" value="PERIPLASMIC CHAPERONE PPID"/>
    <property type="match status" value="1"/>
</dbReference>
<name>A0A1A7R5Q3_9FLAO</name>
<evidence type="ECO:0000256" key="5">
    <source>
        <dbReference type="ARBA" id="ARBA00022989"/>
    </source>
</evidence>
<evidence type="ECO:0000256" key="7">
    <source>
        <dbReference type="ARBA" id="ARBA00023186"/>
    </source>
</evidence>
<evidence type="ECO:0000256" key="4">
    <source>
        <dbReference type="ARBA" id="ARBA00022692"/>
    </source>
</evidence>
<feature type="transmembrane region" description="Helical" evidence="12">
    <location>
        <begin position="12"/>
        <end position="31"/>
    </location>
</feature>
<keyword evidence="6 12" id="KW-0472">Membrane</keyword>
<evidence type="ECO:0000313" key="14">
    <source>
        <dbReference type="EMBL" id="RAJ22716.1"/>
    </source>
</evidence>
<dbReference type="InterPro" id="IPR052029">
    <property type="entry name" value="PpiD_chaperone"/>
</dbReference>
<proteinExistence type="inferred from homology"/>
<dbReference type="Pfam" id="PF13623">
    <property type="entry name" value="SurA_N_2"/>
    <property type="match status" value="1"/>
</dbReference>
<comment type="similarity">
    <text evidence="8">Belongs to the PpiD chaperone family.</text>
</comment>
<dbReference type="STRING" id="49280.A9996_03220"/>
<dbReference type="Pfam" id="PF13616">
    <property type="entry name" value="Rotamase_3"/>
    <property type="match status" value="1"/>
</dbReference>
<dbReference type="PANTHER" id="PTHR47529">
    <property type="entry name" value="PEPTIDYL-PROLYL CIS-TRANS ISOMERASE D"/>
    <property type="match status" value="1"/>
</dbReference>
<dbReference type="InterPro" id="IPR027304">
    <property type="entry name" value="Trigger_fact/SurA_dom_sf"/>
</dbReference>
<evidence type="ECO:0000256" key="6">
    <source>
        <dbReference type="ARBA" id="ARBA00023136"/>
    </source>
</evidence>
<evidence type="ECO:0000256" key="8">
    <source>
        <dbReference type="ARBA" id="ARBA00038408"/>
    </source>
</evidence>
<feature type="domain" description="PpiC" evidence="13">
    <location>
        <begin position="355"/>
        <end position="461"/>
    </location>
</feature>
<keyword evidence="15" id="KW-1185">Reference proteome</keyword>
<protein>
    <recommendedName>
        <fullName evidence="9">Periplasmic chaperone PpiD</fullName>
    </recommendedName>
    <alternativeName>
        <fullName evidence="10">Periplasmic folding chaperone</fullName>
    </alternativeName>
</protein>
<evidence type="ECO:0000313" key="15">
    <source>
        <dbReference type="Proteomes" id="UP000248987"/>
    </source>
</evidence>
<comment type="caution">
    <text evidence="14">The sequence shown here is derived from an EMBL/GenBank/DDBJ whole genome shotgun (WGS) entry which is preliminary data.</text>
</comment>
<evidence type="ECO:0000256" key="11">
    <source>
        <dbReference type="PROSITE-ProRule" id="PRU00278"/>
    </source>
</evidence>
<evidence type="ECO:0000256" key="12">
    <source>
        <dbReference type="SAM" id="Phobius"/>
    </source>
</evidence>
<keyword evidence="5 12" id="KW-1133">Transmembrane helix</keyword>
<sequence>MAVLNKIRQRSIFLIVIIALALFAFVLSDLFRNSSAFGTSQDTIATINGTDIKRDDFMGRVENMQRQMGPSATSTQTMNRVWDQEVRRAVMENQFEGLGLSVEKDQMRNLLRNNFSTFPEFTNEAGIFDENRLNEFIANLKAIAPERAPLGNFQINYAEWVSNESSIAVAAKEQAYFSMVKAGVGATLAEAEVEYTMESATVDMKFVNVPYSSIDDSAVKVSKSEISDYINKHKKKFEVDASRDINFVQFTESASLEDENAVKDNVASMLNTRVEYNEVSKLNDTIVGLEATKDIEGFINANSDVKYTNNYLTKSSLPDVAQDSIFNLNVGQYYGPYKDNNMYKITKVVEEKFMPDSVKSRHLLIPFVGSRAADAETVQTEAEAKATADSLLTIIKGNRSKFVDLLDFSVDKVSNEKEGVLDWYSYNSMVPEFRDYTFENTKGDLAVIKTDFGFHVIEILDQTDKKRMVKVATLAQAIEPSENTVDDVFNRTSKFEIALQDKDFQDVAKENDAEVKPVNNIKELEENIPGLGSQRAIVRWAFENGTKVGDYKRFSIPGVGYAVVQVTSVNKEGLMTPEAASATVIPEIRKEKKAKMIREKISAATVDAVAKNQNVPVSTATAVNMKNPTLSGAGLEPKVVGTAFGLKEGQTSQLIDGNKGVFMVEVTKKTGAPKLDNYQAIANRLNTSKMNSAQTQAYEALKEAAEINDNRATFY</sequence>
<gene>
    <name evidence="14" type="ORF">LX77_02270</name>
</gene>